<dbReference type="SFLD" id="SFLDS00029">
    <property type="entry name" value="Radical_SAM"/>
    <property type="match status" value="1"/>
</dbReference>
<dbReference type="InterPro" id="IPR000385">
    <property type="entry name" value="MoaA_NifB_PqqE_Fe-S-bd_CS"/>
</dbReference>
<dbReference type="InterPro" id="IPR013785">
    <property type="entry name" value="Aldolase_TIM"/>
</dbReference>
<keyword evidence="5" id="KW-0408">Iron</keyword>
<dbReference type="Pfam" id="PF13302">
    <property type="entry name" value="Acetyltransf_3"/>
    <property type="match status" value="1"/>
</dbReference>
<evidence type="ECO:0000259" key="9">
    <source>
        <dbReference type="PROSITE" id="PS51918"/>
    </source>
</evidence>
<keyword evidence="6" id="KW-0411">Iron-sulfur</keyword>
<dbReference type="PROSITE" id="PS51918">
    <property type="entry name" value="RADICAL_SAM"/>
    <property type="match status" value="1"/>
</dbReference>
<name>A0AA92TK17_9BACT</name>
<evidence type="ECO:0000256" key="3">
    <source>
        <dbReference type="ARBA" id="ARBA00022691"/>
    </source>
</evidence>
<dbReference type="AlphaFoldDB" id="A0AA92TK17"/>
<proteinExistence type="inferred from homology"/>
<keyword evidence="3" id="KW-0949">S-adenosyl-L-methionine</keyword>
<dbReference type="PROSITE" id="PS51186">
    <property type="entry name" value="GNAT"/>
    <property type="match status" value="1"/>
</dbReference>
<evidence type="ECO:0000256" key="4">
    <source>
        <dbReference type="ARBA" id="ARBA00022723"/>
    </source>
</evidence>
<dbReference type="InterPro" id="IPR023867">
    <property type="entry name" value="Sulphatase_maturase_rSAM"/>
</dbReference>
<dbReference type="InterPro" id="IPR016181">
    <property type="entry name" value="Acyl_CoA_acyltransferase"/>
</dbReference>
<dbReference type="Proteomes" id="UP000286113">
    <property type="component" value="Unassembled WGS sequence"/>
</dbReference>
<dbReference type="SFLD" id="SFLDG01384">
    <property type="entry name" value="thioether_bond_formation_requi"/>
    <property type="match status" value="1"/>
</dbReference>
<evidence type="ECO:0000313" key="10">
    <source>
        <dbReference type="EMBL" id="RGS45599.1"/>
    </source>
</evidence>
<dbReference type="SUPFAM" id="SSF102114">
    <property type="entry name" value="Radical SAM enzymes"/>
    <property type="match status" value="1"/>
</dbReference>
<dbReference type="PANTHER" id="PTHR43273">
    <property type="entry name" value="ANAEROBIC SULFATASE-MATURATING ENZYME HOMOLOG ASLB-RELATED"/>
    <property type="match status" value="1"/>
</dbReference>
<gene>
    <name evidence="10" type="ORF">DWX90_13145</name>
</gene>
<dbReference type="GO" id="GO:0016747">
    <property type="term" value="F:acyltransferase activity, transferring groups other than amino-acyl groups"/>
    <property type="evidence" value="ECO:0007669"/>
    <property type="project" value="InterPro"/>
</dbReference>
<comment type="similarity">
    <text evidence="7">Belongs to the radical SAM superfamily. Anaerobic sulfatase-maturating enzyme family.</text>
</comment>
<dbReference type="GO" id="GO:0016491">
    <property type="term" value="F:oxidoreductase activity"/>
    <property type="evidence" value="ECO:0007669"/>
    <property type="project" value="InterPro"/>
</dbReference>
<evidence type="ECO:0000259" key="8">
    <source>
        <dbReference type="PROSITE" id="PS51186"/>
    </source>
</evidence>
<dbReference type="EMBL" id="QRVN01000032">
    <property type="protein sequence ID" value="RGS45599.1"/>
    <property type="molecule type" value="Genomic_DNA"/>
</dbReference>
<dbReference type="Gene3D" id="3.40.630.30">
    <property type="match status" value="1"/>
</dbReference>
<accession>A0AA92TK17</accession>
<dbReference type="SUPFAM" id="SSF55729">
    <property type="entry name" value="Acyl-CoA N-acyltransferases (Nat)"/>
    <property type="match status" value="1"/>
</dbReference>
<dbReference type="Gene3D" id="3.20.20.70">
    <property type="entry name" value="Aldolase class I"/>
    <property type="match status" value="1"/>
</dbReference>
<dbReference type="SFLD" id="SFLDG01386">
    <property type="entry name" value="main_SPASM_domain-containing"/>
    <property type="match status" value="1"/>
</dbReference>
<evidence type="ECO:0000256" key="2">
    <source>
        <dbReference type="ARBA" id="ARBA00022485"/>
    </source>
</evidence>
<dbReference type="Pfam" id="PF04055">
    <property type="entry name" value="Radical_SAM"/>
    <property type="match status" value="1"/>
</dbReference>
<evidence type="ECO:0000256" key="5">
    <source>
        <dbReference type="ARBA" id="ARBA00023004"/>
    </source>
</evidence>
<dbReference type="GO" id="GO:0051539">
    <property type="term" value="F:4 iron, 4 sulfur cluster binding"/>
    <property type="evidence" value="ECO:0007669"/>
    <property type="project" value="UniProtKB-KW"/>
</dbReference>
<feature type="domain" description="Radical SAM core" evidence="9">
    <location>
        <begin position="51"/>
        <end position="281"/>
    </location>
</feature>
<protein>
    <submittedName>
        <fullName evidence="10">GNAT family N-acetyltransferase</fullName>
    </submittedName>
</protein>
<dbReference type="InterPro" id="IPR000182">
    <property type="entry name" value="GNAT_dom"/>
</dbReference>
<dbReference type="PROSITE" id="PS01305">
    <property type="entry name" value="MOAA_NIFB_PQQE"/>
    <property type="match status" value="1"/>
</dbReference>
<sequence>MAVVIDNGGMQITTSSKHDYYYLPRTNEIIAEPKEDNFEWIFNELSAFGELPNVDNFVISITENCNLRCTYCCYSGKYKNNRIHGTKSMSADDIDAIYEFIKRTVKSKDLKIAFYGGEPLTNLPLLKYAIEIASVFFQGYNLSVSISTNGVLLTPCTIDWLIKRNVRIDISIDGHKQIHDRQRINVTGNGSFDYVYKALSYIKQQHSQYLKENVLLLMTLTSLSDLETIARHWAKDEILCNLVPTKISSLAPNFKVGVTECDYEELVEKYLELLSCYERHRDWVVLQVFFEQCIAYWINRPILDASDSIPMSTCLPTSNKLYVDADMKIGICEKMADCYRIGNISNGIDWKEANSIVSSYYNKRKYKCRNCPAVRMCNLCLTAVEYNDSQWNTLCHNEKVFMKIGFRIFCEMAERGMINSEFPTLETRRLKLTEVTDKDCLKLTEIINDKETNLFLPELIGICDAPKGVQNMVNTFKKYQNQGEGYLWGLRLDKALIGFVGVIDLSYKPSIFYALHPKARHKGYMQESVLAIMNYLFRNNVCNQLSTEVKCGNTSSIKLLEKVGFVKLESSREIIWYESIFK</sequence>
<reference evidence="10 11" key="1">
    <citation type="submission" date="2018-08" db="EMBL/GenBank/DDBJ databases">
        <title>A genome reference for cultivated species of the human gut microbiota.</title>
        <authorList>
            <person name="Zou Y."/>
            <person name="Xue W."/>
            <person name="Luo G."/>
        </authorList>
    </citation>
    <scope>NUCLEOTIDE SEQUENCE [LARGE SCALE GENOMIC DNA]</scope>
    <source>
        <strain evidence="10 11">AF22-1</strain>
    </source>
</reference>
<comment type="cofactor">
    <cofactor evidence="1">
        <name>[4Fe-4S] cluster</name>
        <dbReference type="ChEBI" id="CHEBI:49883"/>
    </cofactor>
</comment>
<comment type="caution">
    <text evidence="10">The sequence shown here is derived from an EMBL/GenBank/DDBJ whole genome shotgun (WGS) entry which is preliminary data.</text>
</comment>
<feature type="domain" description="N-acetyltransferase" evidence="8">
    <location>
        <begin position="430"/>
        <end position="582"/>
    </location>
</feature>
<dbReference type="CDD" id="cd01335">
    <property type="entry name" value="Radical_SAM"/>
    <property type="match status" value="1"/>
</dbReference>
<keyword evidence="4" id="KW-0479">Metal-binding</keyword>
<dbReference type="GO" id="GO:0046872">
    <property type="term" value="F:metal ion binding"/>
    <property type="evidence" value="ECO:0007669"/>
    <property type="project" value="UniProtKB-KW"/>
</dbReference>
<dbReference type="PANTHER" id="PTHR43273:SF3">
    <property type="entry name" value="ANAEROBIC SULFATASE-MATURATING ENZYME HOMOLOG ASLB-RELATED"/>
    <property type="match status" value="1"/>
</dbReference>
<dbReference type="SFLD" id="SFLDG01067">
    <property type="entry name" value="SPASM/twitch_domain_containing"/>
    <property type="match status" value="1"/>
</dbReference>
<evidence type="ECO:0000256" key="1">
    <source>
        <dbReference type="ARBA" id="ARBA00001966"/>
    </source>
</evidence>
<keyword evidence="2" id="KW-0004">4Fe-4S</keyword>
<evidence type="ECO:0000256" key="6">
    <source>
        <dbReference type="ARBA" id="ARBA00023014"/>
    </source>
</evidence>
<dbReference type="InterPro" id="IPR007197">
    <property type="entry name" value="rSAM"/>
</dbReference>
<organism evidence="10 11">
    <name type="scientific">Segatella copri</name>
    <dbReference type="NCBI Taxonomy" id="165179"/>
    <lineage>
        <taxon>Bacteria</taxon>
        <taxon>Pseudomonadati</taxon>
        <taxon>Bacteroidota</taxon>
        <taxon>Bacteroidia</taxon>
        <taxon>Bacteroidales</taxon>
        <taxon>Prevotellaceae</taxon>
        <taxon>Segatella</taxon>
    </lineage>
</organism>
<evidence type="ECO:0000256" key="7">
    <source>
        <dbReference type="ARBA" id="ARBA00023601"/>
    </source>
</evidence>
<evidence type="ECO:0000313" key="11">
    <source>
        <dbReference type="Proteomes" id="UP000286113"/>
    </source>
</evidence>
<dbReference type="InterPro" id="IPR058240">
    <property type="entry name" value="rSAM_sf"/>
</dbReference>